<sequence>MTPPSYLETNEAIFYEKIFNEFGKTQKEVEQYVDILRKWSEKQSHWPEMPTLNGLLYCILVSKFSIENAKKRTDMYYTIKGLMPEIFTVHPSSPEVIKHSEIAYCVPIPKPTKSHERIFYVQLNPDYNPEDFKIELFFIQITHMVEVIIQEDKCYNFHIIFNASGIKIGHLARTHPMVLKKMSICFEMKVSRNSDVLFEAFDKSLLPTDIGGEGLSLKELRLLLLKEFERMTPRFDRLQTMRTDESLRPAELQNDDTLGYYGNFKKLDLD</sequence>
<dbReference type="GO" id="GO:0016020">
    <property type="term" value="C:membrane"/>
    <property type="evidence" value="ECO:0007669"/>
    <property type="project" value="TreeGrafter"/>
</dbReference>
<dbReference type="SUPFAM" id="SSF52087">
    <property type="entry name" value="CRAL/TRIO domain"/>
    <property type="match status" value="1"/>
</dbReference>
<reference evidence="1" key="2">
    <citation type="submission" date="2024-08" db="UniProtKB">
        <authorList>
            <consortium name="EnsemblMetazoa"/>
        </authorList>
    </citation>
    <scope>IDENTIFICATION</scope>
</reference>
<proteinExistence type="predicted"/>
<evidence type="ECO:0000313" key="2">
    <source>
        <dbReference type="Proteomes" id="UP000019118"/>
    </source>
</evidence>
<organism evidence="1 2">
    <name type="scientific">Dendroctonus ponderosae</name>
    <name type="common">Mountain pine beetle</name>
    <dbReference type="NCBI Taxonomy" id="77166"/>
    <lineage>
        <taxon>Eukaryota</taxon>
        <taxon>Metazoa</taxon>
        <taxon>Ecdysozoa</taxon>
        <taxon>Arthropoda</taxon>
        <taxon>Hexapoda</taxon>
        <taxon>Insecta</taxon>
        <taxon>Pterygota</taxon>
        <taxon>Neoptera</taxon>
        <taxon>Endopterygota</taxon>
        <taxon>Coleoptera</taxon>
        <taxon>Polyphaga</taxon>
        <taxon>Cucujiformia</taxon>
        <taxon>Curculionidae</taxon>
        <taxon>Scolytinae</taxon>
        <taxon>Dendroctonus</taxon>
    </lineage>
</organism>
<keyword evidence="2" id="KW-1185">Reference proteome</keyword>
<dbReference type="EnsemblMetazoa" id="XM_019918103.1">
    <property type="protein sequence ID" value="XP_019773662.1"/>
    <property type="gene ID" value="LOC109546927"/>
</dbReference>
<dbReference type="PANTHER" id="PTHR10174">
    <property type="entry name" value="ALPHA-TOCOPHEROL TRANSFER PROTEIN-RELATED"/>
    <property type="match status" value="1"/>
</dbReference>
<evidence type="ECO:0008006" key="3">
    <source>
        <dbReference type="Google" id="ProtNLM"/>
    </source>
</evidence>
<dbReference type="Gene3D" id="3.40.525.10">
    <property type="entry name" value="CRAL-TRIO lipid binding domain"/>
    <property type="match status" value="1"/>
</dbReference>
<dbReference type="Proteomes" id="UP000019118">
    <property type="component" value="Unassembled WGS sequence"/>
</dbReference>
<reference evidence="2" key="1">
    <citation type="journal article" date="2013" name="Genome Biol.">
        <title>Draft genome of the mountain pine beetle, Dendroctonus ponderosae Hopkins, a major forest pest.</title>
        <authorList>
            <person name="Keeling C.I."/>
            <person name="Yuen M.M."/>
            <person name="Liao N.Y."/>
            <person name="Docking T.R."/>
            <person name="Chan S.K."/>
            <person name="Taylor G.A."/>
            <person name="Palmquist D.L."/>
            <person name="Jackman S.D."/>
            <person name="Nguyen A."/>
            <person name="Li M."/>
            <person name="Henderson H."/>
            <person name="Janes J.K."/>
            <person name="Zhao Y."/>
            <person name="Pandoh P."/>
            <person name="Moore R."/>
            <person name="Sperling F.A."/>
            <person name="Huber D.P."/>
            <person name="Birol I."/>
            <person name="Jones S.J."/>
            <person name="Bohlmann J."/>
        </authorList>
    </citation>
    <scope>NUCLEOTIDE SEQUENCE</scope>
</reference>
<dbReference type="InterPro" id="IPR036865">
    <property type="entry name" value="CRAL-TRIO_dom_sf"/>
</dbReference>
<protein>
    <recommendedName>
        <fullName evidence="3">CRAL-TRIO domain-containing protein</fullName>
    </recommendedName>
</protein>
<evidence type="ECO:0000313" key="1">
    <source>
        <dbReference type="EnsemblMetazoa" id="XP_019773662.1"/>
    </source>
</evidence>
<dbReference type="RefSeq" id="XP_019773662.1">
    <property type="nucleotide sequence ID" value="XM_019918103.2"/>
</dbReference>
<name>A0AAR5QKI9_DENPD</name>
<dbReference type="InterPro" id="IPR036273">
    <property type="entry name" value="CRAL/TRIO_N_dom_sf"/>
</dbReference>
<dbReference type="PANTHER" id="PTHR10174:SF222">
    <property type="entry name" value="GH10083P-RELATED"/>
    <property type="match status" value="1"/>
</dbReference>
<dbReference type="SUPFAM" id="SSF46938">
    <property type="entry name" value="CRAL/TRIO N-terminal domain"/>
    <property type="match status" value="1"/>
</dbReference>
<dbReference type="GO" id="GO:1902936">
    <property type="term" value="F:phosphatidylinositol bisphosphate binding"/>
    <property type="evidence" value="ECO:0007669"/>
    <property type="project" value="TreeGrafter"/>
</dbReference>
<dbReference type="AlphaFoldDB" id="A0AAR5QKI9"/>
<dbReference type="GeneID" id="109546927"/>
<accession>A0AAR5QKI9</accession>